<dbReference type="Proteomes" id="UP000285060">
    <property type="component" value="Unassembled WGS sequence"/>
</dbReference>
<gene>
    <name evidence="9" type="ORF">DYB32_001441</name>
</gene>
<dbReference type="GO" id="GO:0006874">
    <property type="term" value="P:intracellular calcium ion homeostasis"/>
    <property type="evidence" value="ECO:0007669"/>
    <property type="project" value="TreeGrafter"/>
</dbReference>
<dbReference type="AlphaFoldDB" id="A0A3R6VS58"/>
<keyword evidence="4 7" id="KW-0812">Transmembrane</keyword>
<dbReference type="Gene3D" id="1.20.1420.30">
    <property type="entry name" value="NCX, central ion-binding region"/>
    <property type="match status" value="2"/>
</dbReference>
<feature type="transmembrane region" description="Helical" evidence="7">
    <location>
        <begin position="340"/>
        <end position="358"/>
    </location>
</feature>
<dbReference type="InterPro" id="IPR044880">
    <property type="entry name" value="NCX_ion-bd_dom_sf"/>
</dbReference>
<evidence type="ECO:0000313" key="10">
    <source>
        <dbReference type="Proteomes" id="UP000285060"/>
    </source>
</evidence>
<dbReference type="GO" id="GO:0008273">
    <property type="term" value="F:calcium, potassium:sodium antiporter activity"/>
    <property type="evidence" value="ECO:0007669"/>
    <property type="project" value="TreeGrafter"/>
</dbReference>
<evidence type="ECO:0000256" key="3">
    <source>
        <dbReference type="ARBA" id="ARBA00022449"/>
    </source>
</evidence>
<keyword evidence="6 7" id="KW-0472">Membrane</keyword>
<evidence type="ECO:0000256" key="5">
    <source>
        <dbReference type="ARBA" id="ARBA00022989"/>
    </source>
</evidence>
<feature type="transmembrane region" description="Helical" evidence="7">
    <location>
        <begin position="22"/>
        <end position="42"/>
    </location>
</feature>
<keyword evidence="5 7" id="KW-1133">Transmembrane helix</keyword>
<feature type="transmembrane region" description="Helical" evidence="7">
    <location>
        <begin position="161"/>
        <end position="179"/>
    </location>
</feature>
<evidence type="ECO:0000256" key="7">
    <source>
        <dbReference type="SAM" id="Phobius"/>
    </source>
</evidence>
<keyword evidence="3" id="KW-0050">Antiport</keyword>
<protein>
    <recommendedName>
        <fullName evidence="8">Sodium/calcium exchanger membrane region domain-containing protein</fullName>
    </recommendedName>
</protein>
<dbReference type="VEuPathDB" id="FungiDB:H310_05931"/>
<evidence type="ECO:0000313" key="9">
    <source>
        <dbReference type="EMBL" id="RHY33758.1"/>
    </source>
</evidence>
<dbReference type="PANTHER" id="PTHR10846:SF73">
    <property type="entry name" value="SODIUM_CALCIUM EXCHANGER MEMBRANE REGION DOMAIN-CONTAINING PROTEIN"/>
    <property type="match status" value="1"/>
</dbReference>
<comment type="caution">
    <text evidence="9">The sequence shown here is derived from an EMBL/GenBank/DDBJ whole genome shotgun (WGS) entry which is preliminary data.</text>
</comment>
<feature type="domain" description="Sodium/calcium exchanger membrane region" evidence="8">
    <location>
        <begin position="30"/>
        <end position="174"/>
    </location>
</feature>
<organism evidence="9 10">
    <name type="scientific">Aphanomyces invadans</name>
    <dbReference type="NCBI Taxonomy" id="157072"/>
    <lineage>
        <taxon>Eukaryota</taxon>
        <taxon>Sar</taxon>
        <taxon>Stramenopiles</taxon>
        <taxon>Oomycota</taxon>
        <taxon>Saprolegniomycetes</taxon>
        <taxon>Saprolegniales</taxon>
        <taxon>Verrucalvaceae</taxon>
        <taxon>Aphanomyces</taxon>
    </lineage>
</organism>
<dbReference type="GO" id="GO:0005886">
    <property type="term" value="C:plasma membrane"/>
    <property type="evidence" value="ECO:0007669"/>
    <property type="project" value="TreeGrafter"/>
</dbReference>
<feature type="domain" description="Sodium/calcium exchanger membrane region" evidence="8">
    <location>
        <begin position="266"/>
        <end position="424"/>
    </location>
</feature>
<dbReference type="EMBL" id="QUSY01000060">
    <property type="protein sequence ID" value="RHY33758.1"/>
    <property type="molecule type" value="Genomic_DNA"/>
</dbReference>
<evidence type="ECO:0000256" key="2">
    <source>
        <dbReference type="ARBA" id="ARBA00005364"/>
    </source>
</evidence>
<dbReference type="Pfam" id="PF01699">
    <property type="entry name" value="Na_Ca_ex"/>
    <property type="match status" value="2"/>
</dbReference>
<accession>A0A3R6VS58</accession>
<evidence type="ECO:0000256" key="6">
    <source>
        <dbReference type="ARBA" id="ARBA00023136"/>
    </source>
</evidence>
<keyword evidence="3" id="KW-0813">Transport</keyword>
<sequence>MSAQVDGNHTAVVDMASPGHTAVNVSLSLVALCFLFTGLAVVADDHLVPAIEVLCEKLDIPEEAAGASFLAFGSAAPEMLLNAVATCEHRLKSMETTLSAIQGSALIAFGLIPPLCAFTTCEPLAVSWAPLLRDTIAYIVSLMALVCFMQDSIVTVWEASMLCLTYVVYLMAIYLPVYFNPTYTACVLLKDETSATSLSKLLDPADHAAPTYGSSSFDPVPLDPTSSPSTKTGRLLCAVKRLGRVCSVPCRTLFKLTLPDSNSSLYLVTIVLSLAYVTVFSAGVLYCTRKISADLHISTTTTGVTLLALGAQIPDAIASVSLARAGHADAAVCNAIGSQVINVSLGSGLPLAISTFYYGSVNMAYENEIMLWKSLAVVIGSYLLLNFNFRSVFCLYDANPKDNFIGLTKGDGAILLTLYLLCNAAITITS</sequence>
<feature type="transmembrane region" description="Helical" evidence="7">
    <location>
        <begin position="98"/>
        <end position="115"/>
    </location>
</feature>
<dbReference type="VEuPathDB" id="FungiDB:H310_05930"/>
<comment type="subcellular location">
    <subcellularLocation>
        <location evidence="1">Membrane</location>
        <topology evidence="1">Multi-pass membrane protein</topology>
    </subcellularLocation>
</comment>
<feature type="transmembrane region" description="Helical" evidence="7">
    <location>
        <begin position="370"/>
        <end position="389"/>
    </location>
</feature>
<dbReference type="PANTHER" id="PTHR10846">
    <property type="entry name" value="SODIUM/POTASSIUM/CALCIUM EXCHANGER"/>
    <property type="match status" value="1"/>
</dbReference>
<reference evidence="9 10" key="1">
    <citation type="submission" date="2018-08" db="EMBL/GenBank/DDBJ databases">
        <title>Aphanomyces genome sequencing and annotation.</title>
        <authorList>
            <person name="Minardi D."/>
            <person name="Oidtmann B."/>
            <person name="Van Der Giezen M."/>
            <person name="Studholme D.J."/>
        </authorList>
    </citation>
    <scope>NUCLEOTIDE SEQUENCE [LARGE SCALE GENOMIC DNA]</scope>
    <source>
        <strain evidence="9 10">NJM0002</strain>
    </source>
</reference>
<evidence type="ECO:0000259" key="8">
    <source>
        <dbReference type="Pfam" id="PF01699"/>
    </source>
</evidence>
<comment type="similarity">
    <text evidence="2">Belongs to the Ca(2+):cation antiporter (CaCA) (TC 2.A.19) family. SLC24A subfamily.</text>
</comment>
<evidence type="ECO:0000256" key="4">
    <source>
        <dbReference type="ARBA" id="ARBA00022692"/>
    </source>
</evidence>
<keyword evidence="10" id="KW-1185">Reference proteome</keyword>
<feature type="transmembrane region" description="Helical" evidence="7">
    <location>
        <begin position="135"/>
        <end position="154"/>
    </location>
</feature>
<dbReference type="InterPro" id="IPR004481">
    <property type="entry name" value="K/Na/Ca-exchanger"/>
</dbReference>
<dbReference type="GO" id="GO:0005262">
    <property type="term" value="F:calcium channel activity"/>
    <property type="evidence" value="ECO:0007669"/>
    <property type="project" value="TreeGrafter"/>
</dbReference>
<feature type="transmembrane region" description="Helical" evidence="7">
    <location>
        <begin position="410"/>
        <end position="428"/>
    </location>
</feature>
<name>A0A3R6VS58_9STRA</name>
<feature type="transmembrane region" description="Helical" evidence="7">
    <location>
        <begin position="265"/>
        <end position="287"/>
    </location>
</feature>
<proteinExistence type="inferred from homology"/>
<evidence type="ECO:0000256" key="1">
    <source>
        <dbReference type="ARBA" id="ARBA00004141"/>
    </source>
</evidence>
<dbReference type="InterPro" id="IPR004837">
    <property type="entry name" value="NaCa_Exmemb"/>
</dbReference>